<evidence type="ECO:0000256" key="5">
    <source>
        <dbReference type="SAM" id="SignalP"/>
    </source>
</evidence>
<dbReference type="PANTHER" id="PTHR42978">
    <property type="entry name" value="QUORUM-QUENCHING LACTONASE YTNP-RELATED-RELATED"/>
    <property type="match status" value="1"/>
</dbReference>
<comment type="caution">
    <text evidence="7">The sequence shown here is derived from an EMBL/GenBank/DDBJ whole genome shotgun (WGS) entry which is preliminary data.</text>
</comment>
<dbReference type="InterPro" id="IPR001279">
    <property type="entry name" value="Metallo-B-lactamas"/>
</dbReference>
<keyword evidence="4" id="KW-0862">Zinc</keyword>
<dbReference type="Pfam" id="PF00753">
    <property type="entry name" value="Lactamase_B"/>
    <property type="match status" value="1"/>
</dbReference>
<proteinExistence type="inferred from homology"/>
<protein>
    <submittedName>
        <fullName evidence="7">Glyoxylase-like metal-dependent hydrolase (Beta-lactamase superfamily II)</fullName>
    </submittedName>
</protein>
<keyword evidence="3 7" id="KW-0378">Hydrolase</keyword>
<evidence type="ECO:0000256" key="3">
    <source>
        <dbReference type="ARBA" id="ARBA00022801"/>
    </source>
</evidence>
<dbReference type="PANTHER" id="PTHR42978:SF6">
    <property type="entry name" value="QUORUM-QUENCHING LACTONASE YTNP-RELATED"/>
    <property type="match status" value="1"/>
</dbReference>
<dbReference type="Proteomes" id="UP001224845">
    <property type="component" value="Unassembled WGS sequence"/>
</dbReference>
<evidence type="ECO:0000256" key="1">
    <source>
        <dbReference type="ARBA" id="ARBA00007749"/>
    </source>
</evidence>
<gene>
    <name evidence="7" type="ORF">J2W39_000486</name>
</gene>
<evidence type="ECO:0000313" key="7">
    <source>
        <dbReference type="EMBL" id="MDP9969263.1"/>
    </source>
</evidence>
<feature type="domain" description="Metallo-beta-lactamase" evidence="6">
    <location>
        <begin position="94"/>
        <end position="299"/>
    </location>
</feature>
<dbReference type="Gene3D" id="3.60.15.10">
    <property type="entry name" value="Ribonuclease Z/Hydroxyacylglutathione hydrolase-like"/>
    <property type="match status" value="1"/>
</dbReference>
<dbReference type="CDD" id="cd07720">
    <property type="entry name" value="OPHC2-like_MBL-fold"/>
    <property type="match status" value="1"/>
</dbReference>
<evidence type="ECO:0000259" key="6">
    <source>
        <dbReference type="SMART" id="SM00849"/>
    </source>
</evidence>
<comment type="similarity">
    <text evidence="1">Belongs to the metallo-beta-lactamase superfamily.</text>
</comment>
<dbReference type="InterPro" id="IPR051013">
    <property type="entry name" value="MBL_superfamily_lactonases"/>
</dbReference>
<dbReference type="GO" id="GO:0046872">
    <property type="term" value="F:metal ion binding"/>
    <property type="evidence" value="ECO:0007669"/>
    <property type="project" value="UniProtKB-KW"/>
</dbReference>
<evidence type="ECO:0000313" key="8">
    <source>
        <dbReference type="Proteomes" id="UP001224845"/>
    </source>
</evidence>
<dbReference type="RefSeq" id="WP_278879066.1">
    <property type="nucleotide sequence ID" value="NZ_CAXUQE020000001.1"/>
</dbReference>
<accession>A0AAW8E8U1</accession>
<feature type="chain" id="PRO_5043443226" evidence="5">
    <location>
        <begin position="33"/>
        <end position="326"/>
    </location>
</feature>
<keyword evidence="5" id="KW-0732">Signal</keyword>
<evidence type="ECO:0000256" key="4">
    <source>
        <dbReference type="ARBA" id="ARBA00022833"/>
    </source>
</evidence>
<dbReference type="InterPro" id="IPR036866">
    <property type="entry name" value="RibonucZ/Hydroxyglut_hydro"/>
</dbReference>
<evidence type="ECO:0000256" key="2">
    <source>
        <dbReference type="ARBA" id="ARBA00022723"/>
    </source>
</evidence>
<name>A0AAW8E8U1_VARPD</name>
<dbReference type="SMART" id="SM00849">
    <property type="entry name" value="Lactamase_B"/>
    <property type="match status" value="1"/>
</dbReference>
<organism evidence="7 8">
    <name type="scientific">Variovorax paradoxus</name>
    <dbReference type="NCBI Taxonomy" id="34073"/>
    <lineage>
        <taxon>Bacteria</taxon>
        <taxon>Pseudomonadati</taxon>
        <taxon>Pseudomonadota</taxon>
        <taxon>Betaproteobacteria</taxon>
        <taxon>Burkholderiales</taxon>
        <taxon>Comamonadaceae</taxon>
        <taxon>Variovorax</taxon>
    </lineage>
</organism>
<sequence>MTTTTPARWLRRGVAALAGSLLMLSFSSTAQAGAPQVKAQAPGFYRTMLGDFEVTALFDGTIDLEPKKLLTNTTQAQVGKLLDRGFEKDTVPTSVNAYLINTGSKLVLVDTGAGGLFGPTLGSLQANLKAAGYQPEQVDDVLITHMHGDHVGGLVQDGKLVFPNATIHAGQEDADFWLDKANLEKASAEMKGFFQGAMASLNPYVEAGKFKGMKGNTDLVPGIKAVPAHGHTPGHNIYLVESKGQKLVLWGDLMHVAAVQFAQPQITISFDVDSKPAAAERKKAYADAAKGRYLVGSAHLPFPGLGHVRAEGKGYVWVPVDYQQVR</sequence>
<feature type="signal peptide" evidence="5">
    <location>
        <begin position="1"/>
        <end position="32"/>
    </location>
</feature>
<dbReference type="AlphaFoldDB" id="A0AAW8E8U1"/>
<dbReference type="EMBL" id="JAUSRV010000001">
    <property type="protein sequence ID" value="MDP9969263.1"/>
    <property type="molecule type" value="Genomic_DNA"/>
</dbReference>
<dbReference type="SUPFAM" id="SSF56281">
    <property type="entry name" value="Metallo-hydrolase/oxidoreductase"/>
    <property type="match status" value="1"/>
</dbReference>
<keyword evidence="2" id="KW-0479">Metal-binding</keyword>
<reference evidence="7" key="1">
    <citation type="submission" date="2023-07" db="EMBL/GenBank/DDBJ databases">
        <title>Sorghum-associated microbial communities from plants grown in Nebraska, USA.</title>
        <authorList>
            <person name="Schachtman D."/>
        </authorList>
    </citation>
    <scope>NUCLEOTIDE SEQUENCE</scope>
    <source>
        <strain evidence="7">DS3315</strain>
    </source>
</reference>
<dbReference type="GO" id="GO:0016787">
    <property type="term" value="F:hydrolase activity"/>
    <property type="evidence" value="ECO:0007669"/>
    <property type="project" value="UniProtKB-KW"/>
</dbReference>